<dbReference type="GO" id="GO:0015171">
    <property type="term" value="F:amino acid transmembrane transporter activity"/>
    <property type="evidence" value="ECO:0007669"/>
    <property type="project" value="UniProtKB-ARBA"/>
</dbReference>
<keyword evidence="6 10" id="KW-1133">Transmembrane helix</keyword>
<evidence type="ECO:0000259" key="11">
    <source>
        <dbReference type="PROSITE" id="PS50126"/>
    </source>
</evidence>
<feature type="transmembrane region" description="Helical" evidence="10">
    <location>
        <begin position="25"/>
        <end position="47"/>
    </location>
</feature>
<keyword evidence="2" id="KW-0813">Transport</keyword>
<feature type="transmembrane region" description="Helical" evidence="10">
    <location>
        <begin position="53"/>
        <end position="72"/>
    </location>
</feature>
<dbReference type="GO" id="GO:0003723">
    <property type="term" value="F:RNA binding"/>
    <property type="evidence" value="ECO:0007669"/>
    <property type="project" value="InterPro"/>
</dbReference>
<dbReference type="FunFam" id="1.20.1740.10:FF:000033">
    <property type="entry name" value="Lysine histidine transporter 1"/>
    <property type="match status" value="1"/>
</dbReference>
<evidence type="ECO:0000256" key="7">
    <source>
        <dbReference type="ARBA" id="ARBA00023136"/>
    </source>
</evidence>
<dbReference type="InterPro" id="IPR044967">
    <property type="entry name" value="PTAC10"/>
</dbReference>
<feature type="transmembrane region" description="Helical" evidence="10">
    <location>
        <begin position="168"/>
        <end position="189"/>
    </location>
</feature>
<keyword evidence="3" id="KW-1003">Cell membrane</keyword>
<dbReference type="InterPro" id="IPR012340">
    <property type="entry name" value="NA-bd_OB-fold"/>
</dbReference>
<feature type="region of interest" description="Disordered" evidence="9">
    <location>
        <begin position="1047"/>
        <end position="1097"/>
    </location>
</feature>
<feature type="domain" description="S1 motif" evidence="11">
    <location>
        <begin position="695"/>
        <end position="763"/>
    </location>
</feature>
<evidence type="ECO:0000256" key="4">
    <source>
        <dbReference type="ARBA" id="ARBA00022692"/>
    </source>
</evidence>
<dbReference type="EMBL" id="VOIH02000009">
    <property type="protein sequence ID" value="KAF3436829.1"/>
    <property type="molecule type" value="Genomic_DNA"/>
</dbReference>
<reference evidence="12" key="1">
    <citation type="submission" date="2020-03" db="EMBL/GenBank/DDBJ databases">
        <title>A high-quality chromosome-level genome assembly of a woody plant with both climbing and erect habits, Rhamnella rubrinervis.</title>
        <authorList>
            <person name="Lu Z."/>
            <person name="Yang Y."/>
            <person name="Zhu X."/>
            <person name="Sun Y."/>
        </authorList>
    </citation>
    <scope>NUCLEOTIDE SEQUENCE</scope>
    <source>
        <strain evidence="12">BYM</strain>
        <tissue evidence="12">Leaf</tissue>
    </source>
</reference>
<feature type="region of interest" description="Disordered" evidence="9">
    <location>
        <begin position="788"/>
        <end position="816"/>
    </location>
</feature>
<feature type="compositionally biased region" description="Polar residues" evidence="9">
    <location>
        <begin position="1074"/>
        <end position="1089"/>
    </location>
</feature>
<keyword evidence="4 10" id="KW-0812">Transmembrane</keyword>
<dbReference type="Proteomes" id="UP000796880">
    <property type="component" value="Unassembled WGS sequence"/>
</dbReference>
<dbReference type="GO" id="GO:0000427">
    <property type="term" value="C:plastid-encoded plastid RNA polymerase complex"/>
    <property type="evidence" value="ECO:0007669"/>
    <property type="project" value="InterPro"/>
</dbReference>
<feature type="transmembrane region" description="Helical" evidence="10">
    <location>
        <begin position="297"/>
        <end position="319"/>
    </location>
</feature>
<proteinExistence type="inferred from homology"/>
<comment type="similarity">
    <text evidence="8">Belongs to the amino acid/polyamine transporter 2 family. Amino acid/auxin permease (AAAP) (TC 2.A.18.2) subfamily.</text>
</comment>
<evidence type="ECO:0000256" key="2">
    <source>
        <dbReference type="ARBA" id="ARBA00022448"/>
    </source>
</evidence>
<name>A0A8K0DZ16_9ROSA</name>
<accession>A0A8K0DZ16</accession>
<dbReference type="OrthoDB" id="514964at2759"/>
<evidence type="ECO:0000256" key="3">
    <source>
        <dbReference type="ARBA" id="ARBA00022475"/>
    </source>
</evidence>
<feature type="transmembrane region" description="Helical" evidence="10">
    <location>
        <begin position="366"/>
        <end position="387"/>
    </location>
</feature>
<comment type="subcellular location">
    <subcellularLocation>
        <location evidence="1">Cell membrane</location>
        <topology evidence="1">Multi-pass membrane protein</topology>
    </subcellularLocation>
</comment>
<evidence type="ECO:0000313" key="13">
    <source>
        <dbReference type="Proteomes" id="UP000796880"/>
    </source>
</evidence>
<gene>
    <name evidence="12" type="ORF">FNV43_RR19582</name>
</gene>
<evidence type="ECO:0000256" key="5">
    <source>
        <dbReference type="ARBA" id="ARBA00022970"/>
    </source>
</evidence>
<feature type="compositionally biased region" description="Basic and acidic residues" evidence="9">
    <location>
        <begin position="788"/>
        <end position="799"/>
    </location>
</feature>
<feature type="transmembrane region" description="Helical" evidence="10">
    <location>
        <begin position="251"/>
        <end position="277"/>
    </location>
</feature>
<dbReference type="InterPro" id="IPR003029">
    <property type="entry name" value="S1_domain"/>
</dbReference>
<dbReference type="PANTHER" id="PTHR36371:SF1">
    <property type="entry name" value="PROTEIN PLASTID TRANSCRIPTIONALLY ACTIVE 10"/>
    <property type="match status" value="1"/>
</dbReference>
<protein>
    <recommendedName>
        <fullName evidence="11">S1 motif domain-containing protein</fullName>
    </recommendedName>
</protein>
<comment type="caution">
    <text evidence="12">The sequence shown here is derived from an EMBL/GenBank/DDBJ whole genome shotgun (WGS) entry which is preliminary data.</text>
</comment>
<dbReference type="PROSITE" id="PS50126">
    <property type="entry name" value="S1"/>
    <property type="match status" value="1"/>
</dbReference>
<feature type="transmembrane region" description="Helical" evidence="10">
    <location>
        <begin position="340"/>
        <end position="360"/>
    </location>
</feature>
<dbReference type="SUPFAM" id="SSF50249">
    <property type="entry name" value="Nucleic acid-binding proteins"/>
    <property type="match status" value="1"/>
</dbReference>
<keyword evidence="5" id="KW-0029">Amino-acid transport</keyword>
<evidence type="ECO:0000256" key="9">
    <source>
        <dbReference type="SAM" id="MobiDB-lite"/>
    </source>
</evidence>
<dbReference type="InterPro" id="IPR013057">
    <property type="entry name" value="AA_transpt_TM"/>
</dbReference>
<sequence>MEEAPEKVKDLNDWLPITKSRKAKWWYSAFHNVTAMVGAGVLGLPYAMSQLGWGPGTAVMVLSWVITLYTLWQMVEMHEMVPGKRFDRYHELGQHAFGEKLGLWVVVPQQLMVEVGVNIVYMITGGNSLKKIHDTVCPDCKPIKTTYFIMIFASVHFVLSHLPSFNSIVGVSFAAAVMSLTYSTIAWVASLHKGVEPKVQYCPRASTTAGNVFGFFSALGDVAFAFAGHNVVLEIQATIPSTPEKPSKKPMWIGVVVAYLVVALCYFPVAILGYLVFGKDVEDNILISLEKPRWLIVAANAFVVVHVIGSYQVFAMPVFDMAEAFLVKKMKFSPSGLLRFFTRTTYVALTMFIAITFPFFGGLLSFFGGFAFAPTTYYLPCIMWLVIYKPKKFSLSWTANWTLSLTALSAFTAMQILQTFPQHILFTFPKTLNPASKPNSQFHHHHGLPWRPLLARTPTFPGNFTVNSYSSDEFPVDETFLENFGPKEKETEDEARRRNWVERGWAPWEEILSPEADFARKSLNEGEEVPLQSPEAIEAFRMLRPNYVKKKIAEMGLTEDEYYRKQFEIKGEIPEPLKTVWAGPLVVRLLPPRDWPPRGWEVDRKELEFIREAHKLQAERVSLDKLESEVRTDTDTMCLDRYKMFLKQYKEWVAANKDRLEEESYQYDQDYHPGRRKRGKDYKEGMYELPFYYPGQICEGKVTALHLYQGAFVDIGGVHDGWVPIKDNDWFWIRHHIKVGMHVIVEIRAKRDPYRFRFPIEMRFVFPNIDHLIFNRFEFPPIFHRDEDTNPDELRRDCGRPPVPRKNPGDNPVEEPLLSNHPYVDKLWQIHVAEQMILDDMEVNPDKYKGKKLSEITDDEEFDEENSIEYTKAPYKKTMIPKVILKTSVKELDLEAAFAERELLVKRIIEAKAKGKEYRVTKMRRNDEMDEYDFLHWRRSLEEREALIRDISSRKALGLPLEEPGRYMDASYFGKNQYDPTNPLYRYDYWGEPKNSEKSKQERMTDAHNKAIVGKSNVWYEMSYEDCIKQKLQREAKGIKPRVAEDDEDLRLDDDDDDDDDDYDFSILADPSVDFSNQPHVNGTESLSISDGGMFED</sequence>
<evidence type="ECO:0000256" key="1">
    <source>
        <dbReference type="ARBA" id="ARBA00004651"/>
    </source>
</evidence>
<dbReference type="PANTHER" id="PTHR36371">
    <property type="entry name" value="PROTEIN PLASTID TRANSCRIPTIONALLY ACTIVE 10"/>
    <property type="match status" value="1"/>
</dbReference>
<evidence type="ECO:0000256" key="6">
    <source>
        <dbReference type="ARBA" id="ARBA00022989"/>
    </source>
</evidence>
<feature type="transmembrane region" description="Helical" evidence="10">
    <location>
        <begin position="145"/>
        <end position="162"/>
    </location>
</feature>
<evidence type="ECO:0000313" key="12">
    <source>
        <dbReference type="EMBL" id="KAF3436829.1"/>
    </source>
</evidence>
<keyword evidence="7 10" id="KW-0472">Membrane</keyword>
<dbReference type="Gene3D" id="1.20.1740.10">
    <property type="entry name" value="Amino acid/polyamine transporter I"/>
    <property type="match status" value="1"/>
</dbReference>
<dbReference type="Pfam" id="PF01490">
    <property type="entry name" value="Aa_trans"/>
    <property type="match status" value="1"/>
</dbReference>
<evidence type="ECO:0000256" key="10">
    <source>
        <dbReference type="SAM" id="Phobius"/>
    </source>
</evidence>
<evidence type="ECO:0000256" key="8">
    <source>
        <dbReference type="ARBA" id="ARBA00061463"/>
    </source>
</evidence>
<organism evidence="12 13">
    <name type="scientific">Rhamnella rubrinervis</name>
    <dbReference type="NCBI Taxonomy" id="2594499"/>
    <lineage>
        <taxon>Eukaryota</taxon>
        <taxon>Viridiplantae</taxon>
        <taxon>Streptophyta</taxon>
        <taxon>Embryophyta</taxon>
        <taxon>Tracheophyta</taxon>
        <taxon>Spermatophyta</taxon>
        <taxon>Magnoliopsida</taxon>
        <taxon>eudicotyledons</taxon>
        <taxon>Gunneridae</taxon>
        <taxon>Pentapetalae</taxon>
        <taxon>rosids</taxon>
        <taxon>fabids</taxon>
        <taxon>Rosales</taxon>
        <taxon>Rhamnaceae</taxon>
        <taxon>rhamnoid group</taxon>
        <taxon>Rhamneae</taxon>
        <taxon>Rhamnella</taxon>
    </lineage>
</organism>
<dbReference type="AlphaFoldDB" id="A0A8K0DZ16"/>
<dbReference type="GO" id="GO:0009507">
    <property type="term" value="C:chloroplast"/>
    <property type="evidence" value="ECO:0007669"/>
    <property type="project" value="TreeGrafter"/>
</dbReference>
<feature type="transmembrane region" description="Helical" evidence="10">
    <location>
        <begin position="399"/>
        <end position="417"/>
    </location>
</feature>
<feature type="compositionally biased region" description="Acidic residues" evidence="9">
    <location>
        <begin position="1047"/>
        <end position="1064"/>
    </location>
</feature>
<keyword evidence="13" id="KW-1185">Reference proteome</keyword>
<dbReference type="GO" id="GO:0005886">
    <property type="term" value="C:plasma membrane"/>
    <property type="evidence" value="ECO:0007669"/>
    <property type="project" value="UniProtKB-SubCell"/>
</dbReference>